<evidence type="ECO:0000313" key="2">
    <source>
        <dbReference type="EMBL" id="SPE20122.1"/>
    </source>
</evidence>
<name>A0A2N9L9Z5_9BACT</name>
<sequence length="66" mass="7679">MKGKKNRSARPLRKLLDRLRRIFMPWIEPTEPEDPYAYRMAPLRRPPGKGGAAAVAELDEDDSEWK</sequence>
<dbReference type="AlphaFoldDB" id="A0A2N9L9Z5"/>
<evidence type="ECO:0000256" key="1">
    <source>
        <dbReference type="SAM" id="MobiDB-lite"/>
    </source>
</evidence>
<dbReference type="OrthoDB" id="502624at2"/>
<reference evidence="3" key="1">
    <citation type="submission" date="2018-02" db="EMBL/GenBank/DDBJ databases">
        <authorList>
            <person name="Hausmann B."/>
        </authorList>
    </citation>
    <scope>NUCLEOTIDE SEQUENCE [LARGE SCALE GENOMIC DNA]</scope>
    <source>
        <strain evidence="3">Peat soil MAG SbA5</strain>
    </source>
</reference>
<feature type="region of interest" description="Disordered" evidence="1">
    <location>
        <begin position="45"/>
        <end position="66"/>
    </location>
</feature>
<gene>
    <name evidence="2" type="ORF">SBA5_270001</name>
</gene>
<evidence type="ECO:0000313" key="3">
    <source>
        <dbReference type="Proteomes" id="UP000239735"/>
    </source>
</evidence>
<accession>A0A2N9L9Z5</accession>
<protein>
    <submittedName>
        <fullName evidence="2">Uncharacterized protein</fullName>
    </submittedName>
</protein>
<organism evidence="2 3">
    <name type="scientific">Candidatus Sulfuritelmatomonas gaucii</name>
    <dbReference type="NCBI Taxonomy" id="2043161"/>
    <lineage>
        <taxon>Bacteria</taxon>
        <taxon>Pseudomonadati</taxon>
        <taxon>Acidobacteriota</taxon>
        <taxon>Terriglobia</taxon>
        <taxon>Terriglobales</taxon>
        <taxon>Acidobacteriaceae</taxon>
        <taxon>Candidatus Sulfuritelmatomonas</taxon>
    </lineage>
</organism>
<feature type="compositionally biased region" description="Acidic residues" evidence="1">
    <location>
        <begin position="57"/>
        <end position="66"/>
    </location>
</feature>
<dbReference type="Proteomes" id="UP000239735">
    <property type="component" value="Unassembled WGS sequence"/>
</dbReference>
<dbReference type="EMBL" id="OKRB01000083">
    <property type="protein sequence ID" value="SPE20122.1"/>
    <property type="molecule type" value="Genomic_DNA"/>
</dbReference>
<proteinExistence type="predicted"/>